<proteinExistence type="predicted"/>
<feature type="non-terminal residue" evidence="1">
    <location>
        <position position="37"/>
    </location>
</feature>
<dbReference type="EMBL" id="LSSM01002178">
    <property type="protein sequence ID" value="OMJ22748.1"/>
    <property type="molecule type" value="Genomic_DNA"/>
</dbReference>
<keyword evidence="2" id="KW-1185">Reference proteome</keyword>
<organism evidence="1 2">
    <name type="scientific">Smittium culicis</name>
    <dbReference type="NCBI Taxonomy" id="133412"/>
    <lineage>
        <taxon>Eukaryota</taxon>
        <taxon>Fungi</taxon>
        <taxon>Fungi incertae sedis</taxon>
        <taxon>Zoopagomycota</taxon>
        <taxon>Kickxellomycotina</taxon>
        <taxon>Harpellomycetes</taxon>
        <taxon>Harpellales</taxon>
        <taxon>Legeriomycetaceae</taxon>
        <taxon>Smittium</taxon>
    </lineage>
</organism>
<sequence>MHKLSAVRDETGNLLTSPVKVMQRWSEFCKALSSDST</sequence>
<evidence type="ECO:0000313" key="1">
    <source>
        <dbReference type="EMBL" id="OMJ22748.1"/>
    </source>
</evidence>
<dbReference type="Proteomes" id="UP000187429">
    <property type="component" value="Unassembled WGS sequence"/>
</dbReference>
<gene>
    <name evidence="1" type="ORF">AYI69_g5277</name>
</gene>
<accession>A0A1R1Y765</accession>
<reference evidence="2" key="1">
    <citation type="submission" date="2017-01" db="EMBL/GenBank/DDBJ databases">
        <authorList>
            <person name="Wang Y."/>
            <person name="White M."/>
            <person name="Kvist S."/>
            <person name="Moncalvo J.-M."/>
        </authorList>
    </citation>
    <scope>NUCLEOTIDE SEQUENCE [LARGE SCALE GENOMIC DNA]</scope>
    <source>
        <strain evidence="2">ID-206-W2</strain>
    </source>
</reference>
<protein>
    <submittedName>
        <fullName evidence="1">Uncharacterized protein</fullName>
    </submittedName>
</protein>
<comment type="caution">
    <text evidence="1">The sequence shown here is derived from an EMBL/GenBank/DDBJ whole genome shotgun (WGS) entry which is preliminary data.</text>
</comment>
<evidence type="ECO:0000313" key="2">
    <source>
        <dbReference type="Proteomes" id="UP000187429"/>
    </source>
</evidence>
<name>A0A1R1Y765_9FUNG</name>
<dbReference type="AlphaFoldDB" id="A0A1R1Y765"/>
<dbReference type="OrthoDB" id="10071239at2759"/>